<dbReference type="InterPro" id="IPR011009">
    <property type="entry name" value="Kinase-like_dom_sf"/>
</dbReference>
<dbReference type="OrthoDB" id="3645574at2759"/>
<gene>
    <name evidence="1" type="ORF">EPUS_06383</name>
</gene>
<keyword evidence="2" id="KW-1185">Reference proteome</keyword>
<dbReference type="PANTHER" id="PTHR21310">
    <property type="entry name" value="AMINOGLYCOSIDE PHOSPHOTRANSFERASE-RELATED-RELATED"/>
    <property type="match status" value="1"/>
</dbReference>
<reference evidence="2" key="1">
    <citation type="journal article" date="2014" name="BMC Genomics">
        <title>Genome characteristics reveal the impact of lichenization on lichen-forming fungus Endocarpon pusillum Hedwig (Verrucariales, Ascomycota).</title>
        <authorList>
            <person name="Wang Y.-Y."/>
            <person name="Liu B."/>
            <person name="Zhang X.-Y."/>
            <person name="Zhou Q.-M."/>
            <person name="Zhang T."/>
            <person name="Li H."/>
            <person name="Yu Y.-F."/>
            <person name="Zhang X.-L."/>
            <person name="Hao X.-Y."/>
            <person name="Wang M."/>
            <person name="Wang L."/>
            <person name="Wei J.-C."/>
        </authorList>
    </citation>
    <scope>NUCLEOTIDE SEQUENCE [LARGE SCALE GENOMIC DNA]</scope>
    <source>
        <strain evidence="2">Z07020 / HMAS-L-300199</strain>
    </source>
</reference>
<sequence length="289" mass="33428">MIRFPLPYQVGEAFRPGNADEKLRCEAGAYVWLQENCPALRIPFLYGFGLSTGQRFTALENLPLASRCLGYLLRRLPKWLGYSWLSRYVRHQGPDEVLGGLRTGYLLLDNLIFRIDDDGSLTLQNRPLSLEIQDLENEEIPVDMPRDFTYSTVDSYVADILAFHDGRLRHQPNAIMDDEDGLYQMAALAIMKSLSSQFFRLDLRRGPLVFCLADLHQSNIFVDDNWNIKCLVDLEWACSRPIEMVHPPYWLTSQSVDDINLDQYTELHKEFMDAFQEEERTLDLKDSPP</sequence>
<dbReference type="RefSeq" id="XP_007800246.1">
    <property type="nucleotide sequence ID" value="XM_007802055.1"/>
</dbReference>
<name>U1HXF5_ENDPU</name>
<dbReference type="OMA" id="YNTIRME"/>
<dbReference type="AlphaFoldDB" id="U1HXF5"/>
<dbReference type="GeneID" id="19241325"/>
<dbReference type="HOGENOM" id="CLU_025005_0_3_1"/>
<dbReference type="PANTHER" id="PTHR21310:SF37">
    <property type="entry name" value="AMINOGLYCOSIDE PHOSPHOTRANSFERASE DOMAIN-CONTAINING PROTEIN"/>
    <property type="match status" value="1"/>
</dbReference>
<evidence type="ECO:0000313" key="1">
    <source>
        <dbReference type="EMBL" id="ERF74114.1"/>
    </source>
</evidence>
<dbReference type="eggNOG" id="ENOG502SII6">
    <property type="taxonomic scope" value="Eukaryota"/>
</dbReference>
<dbReference type="SUPFAM" id="SSF56112">
    <property type="entry name" value="Protein kinase-like (PK-like)"/>
    <property type="match status" value="1"/>
</dbReference>
<organism evidence="1 2">
    <name type="scientific">Endocarpon pusillum (strain Z07020 / HMAS-L-300199)</name>
    <name type="common">Lichen-forming fungus</name>
    <dbReference type="NCBI Taxonomy" id="1263415"/>
    <lineage>
        <taxon>Eukaryota</taxon>
        <taxon>Fungi</taxon>
        <taxon>Dikarya</taxon>
        <taxon>Ascomycota</taxon>
        <taxon>Pezizomycotina</taxon>
        <taxon>Eurotiomycetes</taxon>
        <taxon>Chaetothyriomycetidae</taxon>
        <taxon>Verrucariales</taxon>
        <taxon>Verrucariaceae</taxon>
        <taxon>Endocarpon</taxon>
    </lineage>
</organism>
<accession>U1HXF5</accession>
<protein>
    <recommendedName>
        <fullName evidence="3">Aminoglycoside phosphotransferase domain-containing protein</fullName>
    </recommendedName>
</protein>
<dbReference type="EMBL" id="KE720896">
    <property type="protein sequence ID" value="ERF74114.1"/>
    <property type="molecule type" value="Genomic_DNA"/>
</dbReference>
<evidence type="ECO:0000313" key="2">
    <source>
        <dbReference type="Proteomes" id="UP000019373"/>
    </source>
</evidence>
<dbReference type="InterPro" id="IPR051678">
    <property type="entry name" value="AGP_Transferase"/>
</dbReference>
<proteinExistence type="predicted"/>
<dbReference type="Proteomes" id="UP000019373">
    <property type="component" value="Unassembled WGS sequence"/>
</dbReference>
<evidence type="ECO:0008006" key="3">
    <source>
        <dbReference type="Google" id="ProtNLM"/>
    </source>
</evidence>